<proteinExistence type="predicted"/>
<evidence type="ECO:0000256" key="1">
    <source>
        <dbReference type="SAM" id="MobiDB-lite"/>
    </source>
</evidence>
<comment type="caution">
    <text evidence="2">The sequence shown here is derived from an EMBL/GenBank/DDBJ whole genome shotgun (WGS) entry which is preliminary data.</text>
</comment>
<organism evidence="2 3">
    <name type="scientific">Pseudonocardia kongjuensis</name>
    <dbReference type="NCBI Taxonomy" id="102227"/>
    <lineage>
        <taxon>Bacteria</taxon>
        <taxon>Bacillati</taxon>
        <taxon>Actinomycetota</taxon>
        <taxon>Actinomycetes</taxon>
        <taxon>Pseudonocardiales</taxon>
        <taxon>Pseudonocardiaceae</taxon>
        <taxon>Pseudonocardia</taxon>
    </lineage>
</organism>
<accession>A0ABP4IYB9</accession>
<feature type="region of interest" description="Disordered" evidence="1">
    <location>
        <begin position="71"/>
        <end position="100"/>
    </location>
</feature>
<name>A0ABP4IYB9_9PSEU</name>
<sequence length="100" mass="10863">MDFRMNPQLMDQIHRSRHVEERALTPAAHRFAGRLRGETPVESGATAASTRVEGGHRSIDGRSRAVRVVQGGRPGTAAPQTEFGNSRTRAANQFGRAGAR</sequence>
<keyword evidence="3" id="KW-1185">Reference proteome</keyword>
<reference evidence="3" key="1">
    <citation type="journal article" date="2019" name="Int. J. Syst. Evol. Microbiol.">
        <title>The Global Catalogue of Microorganisms (GCM) 10K type strain sequencing project: providing services to taxonomists for standard genome sequencing and annotation.</title>
        <authorList>
            <consortium name="The Broad Institute Genomics Platform"/>
            <consortium name="The Broad Institute Genome Sequencing Center for Infectious Disease"/>
            <person name="Wu L."/>
            <person name="Ma J."/>
        </authorList>
    </citation>
    <scope>NUCLEOTIDE SEQUENCE [LARGE SCALE GENOMIC DNA]</scope>
    <source>
        <strain evidence="3">JCM 11896</strain>
    </source>
</reference>
<feature type="compositionally biased region" description="Polar residues" evidence="1">
    <location>
        <begin position="78"/>
        <end position="91"/>
    </location>
</feature>
<dbReference type="EMBL" id="BAAAJK010000053">
    <property type="protein sequence ID" value="GAA1402003.1"/>
    <property type="molecule type" value="Genomic_DNA"/>
</dbReference>
<dbReference type="Proteomes" id="UP001501414">
    <property type="component" value="Unassembled WGS sequence"/>
</dbReference>
<evidence type="ECO:0000313" key="2">
    <source>
        <dbReference type="EMBL" id="GAA1402003.1"/>
    </source>
</evidence>
<evidence type="ECO:0000313" key="3">
    <source>
        <dbReference type="Proteomes" id="UP001501414"/>
    </source>
</evidence>
<dbReference type="RefSeq" id="WP_344029401.1">
    <property type="nucleotide sequence ID" value="NZ_BAAAJK010000053.1"/>
</dbReference>
<feature type="region of interest" description="Disordered" evidence="1">
    <location>
        <begin position="37"/>
        <end position="57"/>
    </location>
</feature>
<gene>
    <name evidence="2" type="ORF">GCM10009613_61210</name>
</gene>
<protein>
    <submittedName>
        <fullName evidence="2">Uncharacterized protein</fullName>
    </submittedName>
</protein>